<dbReference type="Pfam" id="PF13472">
    <property type="entry name" value="Lipase_GDSL_2"/>
    <property type="match status" value="1"/>
</dbReference>
<proteinExistence type="predicted"/>
<keyword evidence="1" id="KW-0732">Signal</keyword>
<feature type="chain" id="PRO_5004113908" description="SGNH hydrolase-type esterase domain-containing protein" evidence="1">
    <location>
        <begin position="33"/>
        <end position="396"/>
    </location>
</feature>
<feature type="signal peptide" evidence="1">
    <location>
        <begin position="1"/>
        <end position="32"/>
    </location>
</feature>
<evidence type="ECO:0000256" key="1">
    <source>
        <dbReference type="SAM" id="SignalP"/>
    </source>
</evidence>
<organism evidence="3 4">
    <name type="scientific">Eubacterium plexicaudatum ASF492</name>
    <dbReference type="NCBI Taxonomy" id="1235802"/>
    <lineage>
        <taxon>Bacteria</taxon>
        <taxon>Bacillati</taxon>
        <taxon>Bacillota</taxon>
        <taxon>Clostridia</taxon>
        <taxon>Eubacteriales</taxon>
        <taxon>Eubacteriaceae</taxon>
        <taxon>Eubacterium</taxon>
    </lineage>
</organism>
<keyword evidence="4" id="KW-1185">Reference proteome</keyword>
<evidence type="ECO:0000313" key="3">
    <source>
        <dbReference type="EMBL" id="EMZ17361.1"/>
    </source>
</evidence>
<dbReference type="Gene3D" id="2.60.40.10">
    <property type="entry name" value="Immunoglobulins"/>
    <property type="match status" value="1"/>
</dbReference>
<dbReference type="InterPro" id="IPR036514">
    <property type="entry name" value="SGNH_hydro_sf"/>
</dbReference>
<comment type="caution">
    <text evidence="3">The sequence shown here is derived from an EMBL/GenBank/DDBJ whole genome shotgun (WGS) entry which is preliminary data.</text>
</comment>
<gene>
    <name evidence="3" type="ORF">C823_06024</name>
</gene>
<dbReference type="InterPro" id="IPR013783">
    <property type="entry name" value="Ig-like_fold"/>
</dbReference>
<dbReference type="Proteomes" id="UP000012589">
    <property type="component" value="Unassembled WGS sequence"/>
</dbReference>
<dbReference type="HOGENOM" id="CLU_695889_0_0_9"/>
<protein>
    <recommendedName>
        <fullName evidence="2">SGNH hydrolase-type esterase domain-containing protein</fullName>
    </recommendedName>
</protein>
<name>N1ZN78_9FIRM</name>
<dbReference type="PATRIC" id="fig|1235802.3.peg.6359"/>
<dbReference type="OrthoDB" id="26855at2"/>
<dbReference type="InterPro" id="IPR013830">
    <property type="entry name" value="SGNH_hydro"/>
</dbReference>
<dbReference type="STRING" id="1235802.C823_06024"/>
<dbReference type="SUPFAM" id="SSF52266">
    <property type="entry name" value="SGNH hydrolase"/>
    <property type="match status" value="1"/>
</dbReference>
<reference evidence="3 4" key="1">
    <citation type="journal article" date="2014" name="Genome Announc.">
        <title>Draft genome sequences of the altered schaedler flora, a defined bacterial community from gnotobiotic mice.</title>
        <authorList>
            <person name="Wannemuehler M.J."/>
            <person name="Overstreet A.M."/>
            <person name="Ward D.V."/>
            <person name="Phillips G.J."/>
        </authorList>
    </citation>
    <scope>NUCLEOTIDE SEQUENCE [LARGE SCALE GENOMIC DNA]</scope>
    <source>
        <strain evidence="3 4">ASF492</strain>
    </source>
</reference>
<dbReference type="AlphaFoldDB" id="N1ZN78"/>
<sequence>MKHKKHQTICSILMLMSLLVTSIGVSLQPVYAENRSDKTNYVAFGDSIAAGYGLDGYSDDQTAAPGDSYQALVASFLHTQSANYAITGDNSDDCMELLHSGKADADLANADIITLSIGSNDLLLPFIQILLDFFEINPETLDPSAIPEQLKTGFPLPQIDVTKMAEYYEKAEELLTLLSDNETLHAQTAAFPEKFQTIVSILHDKAPDAEIYATNIYNPFVTIPKIGELADIYIQEMNKAFSKNASGYTLIDVYTPFYEKQLTNVNIDFKQPYDFRLDPHPSVQGHAKIANLIIRACKQAHAPKAAELRKLSTSSKQTLTVKATLPADADGYQVLYAAKKNGSYQQLGTSDNTTFRTNSKKLKAKKTYYVKLRSYKVIKGVTYYGADSPAKKITIK</sequence>
<accession>N1ZN78</accession>
<evidence type="ECO:0000259" key="2">
    <source>
        <dbReference type="Pfam" id="PF13472"/>
    </source>
</evidence>
<dbReference type="eggNOG" id="COG2755">
    <property type="taxonomic scope" value="Bacteria"/>
</dbReference>
<feature type="domain" description="SGNH hydrolase-type esterase" evidence="2">
    <location>
        <begin position="43"/>
        <end position="287"/>
    </location>
</feature>
<dbReference type="Gene3D" id="3.40.50.1110">
    <property type="entry name" value="SGNH hydrolase"/>
    <property type="match status" value="1"/>
</dbReference>
<evidence type="ECO:0000313" key="4">
    <source>
        <dbReference type="Proteomes" id="UP000012589"/>
    </source>
</evidence>
<dbReference type="EMBL" id="AQFT01000209">
    <property type="protein sequence ID" value="EMZ17361.1"/>
    <property type="molecule type" value="Genomic_DNA"/>
</dbReference>